<proteinExistence type="inferred from homology"/>
<dbReference type="PANTHER" id="PTHR43140:SF1">
    <property type="entry name" value="TYPE I RESTRICTION ENZYME ECOKI SPECIFICITY SUBUNIT"/>
    <property type="match status" value="1"/>
</dbReference>
<dbReference type="eggNOG" id="COG0732">
    <property type="taxonomic scope" value="Bacteria"/>
</dbReference>
<dbReference type="AlphaFoldDB" id="A0A0A0HUA2"/>
<dbReference type="GO" id="GO:0009307">
    <property type="term" value="P:DNA restriction-modification system"/>
    <property type="evidence" value="ECO:0007669"/>
    <property type="project" value="UniProtKB-KW"/>
</dbReference>
<feature type="domain" description="Type I restriction modification DNA specificity" evidence="4">
    <location>
        <begin position="95"/>
        <end position="179"/>
    </location>
</feature>
<evidence type="ECO:0000256" key="3">
    <source>
        <dbReference type="ARBA" id="ARBA00023125"/>
    </source>
</evidence>
<dbReference type="Pfam" id="PF01420">
    <property type="entry name" value="Methylase_S"/>
    <property type="match status" value="1"/>
</dbReference>
<dbReference type="HOGENOM" id="CLU_021095_10_2_5"/>
<evidence type="ECO:0000256" key="2">
    <source>
        <dbReference type="ARBA" id="ARBA00022747"/>
    </source>
</evidence>
<reference evidence="5 6" key="1">
    <citation type="submission" date="2013-01" db="EMBL/GenBank/DDBJ databases">
        <authorList>
            <person name="Fiebig A."/>
            <person name="Goeker M."/>
            <person name="Klenk H.-P.P."/>
        </authorList>
    </citation>
    <scope>NUCLEOTIDE SEQUENCE [LARGE SCALE GENOMIC DNA]</scope>
    <source>
        <strain evidence="5 6">DSM 17069</strain>
    </source>
</reference>
<keyword evidence="5" id="KW-0255">Endonuclease</keyword>
<name>A0A0A0HUA2_9RHOB</name>
<protein>
    <submittedName>
        <fullName evidence="5">Restriction endonuclease S subunit</fullName>
        <ecNumber evidence="5">3.1.21.3</ecNumber>
    </submittedName>
</protein>
<evidence type="ECO:0000256" key="1">
    <source>
        <dbReference type="ARBA" id="ARBA00010923"/>
    </source>
</evidence>
<comment type="caution">
    <text evidence="5">The sequence shown here is derived from an EMBL/GenBank/DDBJ whole genome shotgun (WGS) entry which is preliminary data.</text>
</comment>
<dbReference type="EMBL" id="AONH01000001">
    <property type="protein sequence ID" value="KGM89673.1"/>
    <property type="molecule type" value="Genomic_DNA"/>
</dbReference>
<dbReference type="PATRIC" id="fig|1288298.3.peg.266"/>
<dbReference type="InterPro" id="IPR044946">
    <property type="entry name" value="Restrct_endonuc_typeI_TRD_sf"/>
</dbReference>
<dbReference type="SUPFAM" id="SSF116734">
    <property type="entry name" value="DNA methylase specificity domain"/>
    <property type="match status" value="2"/>
</dbReference>
<dbReference type="InterPro" id="IPR000055">
    <property type="entry name" value="Restrct_endonuc_typeI_TRD"/>
</dbReference>
<dbReference type="REBASE" id="120896">
    <property type="entry name" value="S.Rmu17069ORF266P"/>
</dbReference>
<evidence type="ECO:0000313" key="5">
    <source>
        <dbReference type="EMBL" id="KGM89673.1"/>
    </source>
</evidence>
<keyword evidence="5" id="KW-0540">Nuclease</keyword>
<dbReference type="OrthoDB" id="164285at2"/>
<accession>A0A0A0HUA2</accession>
<sequence>MNSLPKGWASTTLKTVVEPYESIDPRRQPERQFRYVDIGSIDNRIQKITDPKEFLGREAPSRARRVIKTDDVLFATVRTYLKNIALVTEDLDGELTTTGIVPLRPNSAIAPKYLFNWVRSDGFIASISKSQSGTLYPAVSETHVLAAEITVPPLAEQKRIVAKLDNLISRIASAHDALNLIPALIEKYKACSLEKAFSEWINSPVAKEQNNSWKQSEILIGELVENVVAGKNLRCEERPPSLNERGVVKVSAVSWGKFDPFASKTLPPTFVPPEKSRIRNGDLLISRANTLELVGAVVVVEGCPENLYLSDKVLRLEMPDDDKRWLMWFLRSPKGRNEIEVRASGNQMSMRNLSQKQLREIPLPWPAPNVRREIVRRIETTFAWLDLVSDEQVAAAQRLSALDASILQTAFRGQLVPQNTNDEPALTLLERVETENRPTAAETKTDRNLKASSQKLLKRGARMANLIEVLKSKGDWVSANKAAQALGIGDGATSDAVEEFYNELRLHLRNGRIEVERRGSEDWLRLTPIRED</sequence>
<keyword evidence="2" id="KW-0680">Restriction system</keyword>
<gene>
    <name evidence="5" type="ORF">rosmuc_00267</name>
</gene>
<dbReference type="GO" id="GO:0003677">
    <property type="term" value="F:DNA binding"/>
    <property type="evidence" value="ECO:0007669"/>
    <property type="project" value="UniProtKB-KW"/>
</dbReference>
<comment type="similarity">
    <text evidence="1">Belongs to the type-I restriction system S methylase family.</text>
</comment>
<dbReference type="InterPro" id="IPR051212">
    <property type="entry name" value="Type-I_RE_S_subunit"/>
</dbReference>
<organism evidence="5 6">
    <name type="scientific">Roseovarius mucosus DSM 17069</name>
    <dbReference type="NCBI Taxonomy" id="1288298"/>
    <lineage>
        <taxon>Bacteria</taxon>
        <taxon>Pseudomonadati</taxon>
        <taxon>Pseudomonadota</taxon>
        <taxon>Alphaproteobacteria</taxon>
        <taxon>Rhodobacterales</taxon>
        <taxon>Roseobacteraceae</taxon>
        <taxon>Roseovarius</taxon>
    </lineage>
</organism>
<dbReference type="GO" id="GO:0009035">
    <property type="term" value="F:type I site-specific deoxyribonuclease activity"/>
    <property type="evidence" value="ECO:0007669"/>
    <property type="project" value="UniProtKB-EC"/>
</dbReference>
<dbReference type="Proteomes" id="UP000030021">
    <property type="component" value="Unassembled WGS sequence"/>
</dbReference>
<keyword evidence="5" id="KW-0378">Hydrolase</keyword>
<dbReference type="EC" id="3.1.21.3" evidence="5"/>
<dbReference type="Gene3D" id="3.90.220.20">
    <property type="entry name" value="DNA methylase specificity domains"/>
    <property type="match status" value="2"/>
</dbReference>
<keyword evidence="3" id="KW-0238">DNA-binding</keyword>
<evidence type="ECO:0000259" key="4">
    <source>
        <dbReference type="Pfam" id="PF01420"/>
    </source>
</evidence>
<dbReference type="PANTHER" id="PTHR43140">
    <property type="entry name" value="TYPE-1 RESTRICTION ENZYME ECOKI SPECIFICITY PROTEIN"/>
    <property type="match status" value="1"/>
</dbReference>
<evidence type="ECO:0000313" key="6">
    <source>
        <dbReference type="Proteomes" id="UP000030021"/>
    </source>
</evidence>